<proteinExistence type="predicted"/>
<keyword evidence="3" id="KW-1185">Reference proteome</keyword>
<name>A0AAD7F5R3_9AGAR</name>
<dbReference type="Proteomes" id="UP001221142">
    <property type="component" value="Unassembled WGS sequence"/>
</dbReference>
<dbReference type="AlphaFoldDB" id="A0AAD7F5R3"/>
<protein>
    <submittedName>
        <fullName evidence="2">Uncharacterized protein</fullName>
    </submittedName>
</protein>
<dbReference type="EMBL" id="JARKIF010000173">
    <property type="protein sequence ID" value="KAJ7603165.1"/>
    <property type="molecule type" value="Genomic_DNA"/>
</dbReference>
<gene>
    <name evidence="2" type="ORF">FB45DRAFT_673452</name>
</gene>
<sequence length="87" mass="9608">DVNGRTRSKTASEGDPERESMDQARPDTRGNWFITTMSDCDLVIVNGVRSLGTQTGKCTSFQGSARTVIDYVAVSKTMWANIRDFSI</sequence>
<reference evidence="2" key="1">
    <citation type="submission" date="2023-03" db="EMBL/GenBank/DDBJ databases">
        <title>Massive genome expansion in bonnet fungi (Mycena s.s.) driven by repeated elements and novel gene families across ecological guilds.</title>
        <authorList>
            <consortium name="Lawrence Berkeley National Laboratory"/>
            <person name="Harder C.B."/>
            <person name="Miyauchi S."/>
            <person name="Viragh M."/>
            <person name="Kuo A."/>
            <person name="Thoen E."/>
            <person name="Andreopoulos B."/>
            <person name="Lu D."/>
            <person name="Skrede I."/>
            <person name="Drula E."/>
            <person name="Henrissat B."/>
            <person name="Morin E."/>
            <person name="Kohler A."/>
            <person name="Barry K."/>
            <person name="LaButti K."/>
            <person name="Morin E."/>
            <person name="Salamov A."/>
            <person name="Lipzen A."/>
            <person name="Mereny Z."/>
            <person name="Hegedus B."/>
            <person name="Baldrian P."/>
            <person name="Stursova M."/>
            <person name="Weitz H."/>
            <person name="Taylor A."/>
            <person name="Grigoriev I.V."/>
            <person name="Nagy L.G."/>
            <person name="Martin F."/>
            <person name="Kauserud H."/>
        </authorList>
    </citation>
    <scope>NUCLEOTIDE SEQUENCE</scope>
    <source>
        <strain evidence="2">9284</strain>
    </source>
</reference>
<evidence type="ECO:0000313" key="3">
    <source>
        <dbReference type="Proteomes" id="UP001221142"/>
    </source>
</evidence>
<evidence type="ECO:0000313" key="2">
    <source>
        <dbReference type="EMBL" id="KAJ7603165.1"/>
    </source>
</evidence>
<feature type="compositionally biased region" description="Basic and acidic residues" evidence="1">
    <location>
        <begin position="10"/>
        <end position="28"/>
    </location>
</feature>
<feature type="region of interest" description="Disordered" evidence="1">
    <location>
        <begin position="1"/>
        <end position="29"/>
    </location>
</feature>
<comment type="caution">
    <text evidence="2">The sequence shown here is derived from an EMBL/GenBank/DDBJ whole genome shotgun (WGS) entry which is preliminary data.</text>
</comment>
<dbReference type="Gene3D" id="3.60.10.10">
    <property type="entry name" value="Endonuclease/exonuclease/phosphatase"/>
    <property type="match status" value="1"/>
</dbReference>
<feature type="non-terminal residue" evidence="2">
    <location>
        <position position="87"/>
    </location>
</feature>
<evidence type="ECO:0000256" key="1">
    <source>
        <dbReference type="SAM" id="MobiDB-lite"/>
    </source>
</evidence>
<dbReference type="InterPro" id="IPR036691">
    <property type="entry name" value="Endo/exonu/phosph_ase_sf"/>
</dbReference>
<feature type="non-terminal residue" evidence="2">
    <location>
        <position position="1"/>
    </location>
</feature>
<accession>A0AAD7F5R3</accession>
<organism evidence="2 3">
    <name type="scientific">Roridomyces roridus</name>
    <dbReference type="NCBI Taxonomy" id="1738132"/>
    <lineage>
        <taxon>Eukaryota</taxon>
        <taxon>Fungi</taxon>
        <taxon>Dikarya</taxon>
        <taxon>Basidiomycota</taxon>
        <taxon>Agaricomycotina</taxon>
        <taxon>Agaricomycetes</taxon>
        <taxon>Agaricomycetidae</taxon>
        <taxon>Agaricales</taxon>
        <taxon>Marasmiineae</taxon>
        <taxon>Mycenaceae</taxon>
        <taxon>Roridomyces</taxon>
    </lineage>
</organism>